<feature type="domain" description="N-acetyltransferase" evidence="1">
    <location>
        <begin position="1"/>
        <end position="193"/>
    </location>
</feature>
<dbReference type="PROSITE" id="PS51186">
    <property type="entry name" value="GNAT"/>
    <property type="match status" value="1"/>
</dbReference>
<dbReference type="GO" id="GO:0016747">
    <property type="term" value="F:acyltransferase activity, transferring groups other than amino-acyl groups"/>
    <property type="evidence" value="ECO:0007669"/>
    <property type="project" value="InterPro"/>
</dbReference>
<evidence type="ECO:0000313" key="2">
    <source>
        <dbReference type="EMBL" id="TXN29718.1"/>
    </source>
</evidence>
<reference evidence="2 3" key="1">
    <citation type="submission" date="2019-08" db="EMBL/GenBank/DDBJ databases">
        <title>Bacterial whole genome sequence for Glaciihabitans sp. CHu50b-6-2.</title>
        <authorList>
            <person name="Jin L."/>
        </authorList>
    </citation>
    <scope>NUCLEOTIDE SEQUENCE [LARGE SCALE GENOMIC DNA]</scope>
    <source>
        <strain evidence="2 3">CHu50b-6-2</strain>
    </source>
</reference>
<keyword evidence="2" id="KW-0808">Transferase</keyword>
<dbReference type="RefSeq" id="WP_147783762.1">
    <property type="nucleotide sequence ID" value="NZ_VRMG01000008.1"/>
</dbReference>
<dbReference type="SUPFAM" id="SSF55729">
    <property type="entry name" value="Acyl-CoA N-acyltransferases (Nat)"/>
    <property type="match status" value="1"/>
</dbReference>
<dbReference type="Pfam" id="PF00583">
    <property type="entry name" value="Acetyltransf_1"/>
    <property type="match status" value="1"/>
</dbReference>
<dbReference type="Gene3D" id="3.40.630.30">
    <property type="match status" value="1"/>
</dbReference>
<organism evidence="2 3">
    <name type="scientific">Lacisediminihabitans profunda</name>
    <dbReference type="NCBI Taxonomy" id="2594790"/>
    <lineage>
        <taxon>Bacteria</taxon>
        <taxon>Bacillati</taxon>
        <taxon>Actinomycetota</taxon>
        <taxon>Actinomycetes</taxon>
        <taxon>Micrococcales</taxon>
        <taxon>Microbacteriaceae</taxon>
        <taxon>Lacisediminihabitans</taxon>
    </lineage>
</organism>
<dbReference type="Proteomes" id="UP000321379">
    <property type="component" value="Unassembled WGS sequence"/>
</dbReference>
<evidence type="ECO:0000313" key="3">
    <source>
        <dbReference type="Proteomes" id="UP000321379"/>
    </source>
</evidence>
<proteinExistence type="predicted"/>
<dbReference type="InterPro" id="IPR000182">
    <property type="entry name" value="GNAT_dom"/>
</dbReference>
<comment type="caution">
    <text evidence="2">The sequence shown here is derived from an EMBL/GenBank/DDBJ whole genome shotgun (WGS) entry which is preliminary data.</text>
</comment>
<protein>
    <submittedName>
        <fullName evidence="2">GNAT family N-acetyltransferase</fullName>
    </submittedName>
</protein>
<evidence type="ECO:0000259" key="1">
    <source>
        <dbReference type="PROSITE" id="PS51186"/>
    </source>
</evidence>
<dbReference type="EMBL" id="VRMG01000008">
    <property type="protein sequence ID" value="TXN29718.1"/>
    <property type="molecule type" value="Genomic_DNA"/>
</dbReference>
<name>A0A5C8UMZ4_9MICO</name>
<dbReference type="InterPro" id="IPR016181">
    <property type="entry name" value="Acyl_CoA_acyltransferase"/>
</dbReference>
<keyword evidence="3" id="KW-1185">Reference proteome</keyword>
<dbReference type="AlphaFoldDB" id="A0A5C8UMZ4"/>
<gene>
    <name evidence="2" type="ORF">FVP33_11225</name>
</gene>
<dbReference type="CDD" id="cd04301">
    <property type="entry name" value="NAT_SF"/>
    <property type="match status" value="1"/>
</dbReference>
<sequence length="194" mass="21131">MTVIRVERAADVPWSDVEAALTHGGNGSTCWCQWAVNPEYPTMSRDEKRAALRVELAAGRVASPLVAYVDGAPAGWCRIAPRSQQPRLARMSVVRRGSVEPMDDGTVWAVTCFVVRREFRGRGLAHTLLEHAVRLARDNGARVIEGYPIDLAERPGRPPNTLYIGTVGLFASAGFEVTARPTHGRAVMTLRVAG</sequence>
<accession>A0A5C8UMZ4</accession>